<dbReference type="PROSITE" id="PS01047">
    <property type="entry name" value="HMA_1"/>
    <property type="match status" value="1"/>
</dbReference>
<reference evidence="3 4" key="1">
    <citation type="submission" date="2017-05" db="EMBL/GenBank/DDBJ databases">
        <title>The draft genome sequence of Idiomarina salinarum WNB302.</title>
        <authorList>
            <person name="Sun Y."/>
            <person name="Chen B."/>
            <person name="Du Z."/>
        </authorList>
    </citation>
    <scope>NUCLEOTIDE SEQUENCE [LARGE SCALE GENOMIC DNA]</scope>
    <source>
        <strain evidence="3 4">WNB302</strain>
    </source>
</reference>
<evidence type="ECO:0000259" key="2">
    <source>
        <dbReference type="PROSITE" id="PS50846"/>
    </source>
</evidence>
<comment type="caution">
    <text evidence="3">The sequence shown here is derived from an EMBL/GenBank/DDBJ whole genome shotgun (WGS) entry which is preliminary data.</text>
</comment>
<dbReference type="InterPro" id="IPR036163">
    <property type="entry name" value="HMA_dom_sf"/>
</dbReference>
<protein>
    <recommendedName>
        <fullName evidence="2">HMA domain-containing protein</fullName>
    </recommendedName>
</protein>
<dbReference type="AlphaFoldDB" id="A0A265UWV7"/>
<dbReference type="PROSITE" id="PS50846">
    <property type="entry name" value="HMA_2"/>
    <property type="match status" value="1"/>
</dbReference>
<dbReference type="CDD" id="cd00371">
    <property type="entry name" value="HMA"/>
    <property type="match status" value="1"/>
</dbReference>
<dbReference type="SUPFAM" id="SSF55008">
    <property type="entry name" value="HMA, heavy metal-associated domain"/>
    <property type="match status" value="1"/>
</dbReference>
<evidence type="ECO:0000313" key="3">
    <source>
        <dbReference type="EMBL" id="OZV69795.1"/>
    </source>
</evidence>
<evidence type="ECO:0000313" key="4">
    <source>
        <dbReference type="Proteomes" id="UP000216840"/>
    </source>
</evidence>
<sequence length="78" mass="9006">MRTTVHIQNLICDTCVKTIRNVLTGLDRISDVDVDFKKETVSFNFFTNHDFEHAKHVLEMMGYPILGPDEVLRDLPNT</sequence>
<organism evidence="3 4">
    <name type="scientific">Winogradskyella aurantia</name>
    <dbReference type="NCBI Taxonomy" id="1915063"/>
    <lineage>
        <taxon>Bacteria</taxon>
        <taxon>Pseudomonadati</taxon>
        <taxon>Bacteroidota</taxon>
        <taxon>Flavobacteriia</taxon>
        <taxon>Flavobacteriales</taxon>
        <taxon>Flavobacteriaceae</taxon>
        <taxon>Winogradskyella</taxon>
    </lineage>
</organism>
<dbReference type="OrthoDB" id="677920at2"/>
<accession>A0A265UWV7</accession>
<proteinExistence type="predicted"/>
<gene>
    <name evidence="3" type="ORF">CA834_04015</name>
</gene>
<evidence type="ECO:0000256" key="1">
    <source>
        <dbReference type="ARBA" id="ARBA00022723"/>
    </source>
</evidence>
<dbReference type="GO" id="GO:0046872">
    <property type="term" value="F:metal ion binding"/>
    <property type="evidence" value="ECO:0007669"/>
    <property type="project" value="UniProtKB-KW"/>
</dbReference>
<keyword evidence="4" id="KW-1185">Reference proteome</keyword>
<dbReference type="Gene3D" id="3.30.70.100">
    <property type="match status" value="1"/>
</dbReference>
<dbReference type="Proteomes" id="UP000216840">
    <property type="component" value="Unassembled WGS sequence"/>
</dbReference>
<dbReference type="Pfam" id="PF00403">
    <property type="entry name" value="HMA"/>
    <property type="match status" value="1"/>
</dbReference>
<dbReference type="EMBL" id="NGJN01000002">
    <property type="protein sequence ID" value="OZV69795.1"/>
    <property type="molecule type" value="Genomic_DNA"/>
</dbReference>
<name>A0A265UWV7_9FLAO</name>
<keyword evidence="1" id="KW-0479">Metal-binding</keyword>
<feature type="domain" description="HMA" evidence="2">
    <location>
        <begin position="1"/>
        <end position="66"/>
    </location>
</feature>
<dbReference type="InterPro" id="IPR017969">
    <property type="entry name" value="Heavy-metal-associated_CS"/>
</dbReference>
<dbReference type="RefSeq" id="WP_094967387.1">
    <property type="nucleotide sequence ID" value="NZ_NGJN01000002.1"/>
</dbReference>
<dbReference type="InterPro" id="IPR006121">
    <property type="entry name" value="HMA_dom"/>
</dbReference>